<dbReference type="InterPro" id="IPR041633">
    <property type="entry name" value="Polbeta"/>
</dbReference>
<reference evidence="2 3" key="1">
    <citation type="submission" date="2023-04" db="EMBL/GenBank/DDBJ databases">
        <authorList>
            <person name="Hsu D."/>
        </authorList>
    </citation>
    <scope>NUCLEOTIDE SEQUENCE [LARGE SCALE GENOMIC DNA]</scope>
    <source>
        <strain evidence="2 3">MK1</strain>
    </source>
</reference>
<dbReference type="Pfam" id="PF18765">
    <property type="entry name" value="Polbeta"/>
    <property type="match status" value="1"/>
</dbReference>
<evidence type="ECO:0000313" key="3">
    <source>
        <dbReference type="Proteomes" id="UP001329915"/>
    </source>
</evidence>
<dbReference type="RefSeq" id="WP_366921536.1">
    <property type="nucleotide sequence ID" value="NZ_CP121694.1"/>
</dbReference>
<evidence type="ECO:0000259" key="1">
    <source>
        <dbReference type="Pfam" id="PF18765"/>
    </source>
</evidence>
<dbReference type="Proteomes" id="UP001329915">
    <property type="component" value="Chromosome"/>
</dbReference>
<gene>
    <name evidence="2" type="ORF">MFMK1_001940</name>
</gene>
<dbReference type="CDD" id="cd05403">
    <property type="entry name" value="NT_KNTase_like"/>
    <property type="match status" value="1"/>
</dbReference>
<evidence type="ECO:0000313" key="2">
    <source>
        <dbReference type="EMBL" id="WRO22116.1"/>
    </source>
</evidence>
<dbReference type="Gene3D" id="3.30.460.10">
    <property type="entry name" value="Beta Polymerase, domain 2"/>
    <property type="match status" value="1"/>
</dbReference>
<dbReference type="SUPFAM" id="SSF81301">
    <property type="entry name" value="Nucleotidyltransferase"/>
    <property type="match status" value="1"/>
</dbReference>
<protein>
    <submittedName>
        <fullName evidence="2">Nucleotidyltransferase domain-containing protein</fullName>
    </submittedName>
</protein>
<sequence length="148" mass="16789">MSTGIEKKQKDFIRLRANTLLAQREEWRPWKKKGYRVAESDGKTILHEKEAIRRTVMKIFSNIDADIFLFGSQVKGDVTIGSDYDVGFYAGKPISGSTLTLLKGELEELPIPGRVDLVDFNSVDQGFTKHALKEVEIWKKKKSSSLLD</sequence>
<dbReference type="EMBL" id="CP121694">
    <property type="protein sequence ID" value="WRO22116.1"/>
    <property type="molecule type" value="Genomic_DNA"/>
</dbReference>
<keyword evidence="3" id="KW-1185">Reference proteome</keyword>
<feature type="domain" description="Polymerase beta nucleotidyltransferase" evidence="1">
    <location>
        <begin position="67"/>
        <end position="140"/>
    </location>
</feature>
<dbReference type="KEGG" id="dbc:MFMK1_001940"/>
<proteinExistence type="predicted"/>
<name>A0AAU0UPI7_9FIRM</name>
<dbReference type="AlphaFoldDB" id="A0AAU0UPI7"/>
<accession>A0AAU0UPI7</accession>
<organism evidence="2 3">
    <name type="scientific">Metallumcola ferriviriculae</name>
    <dbReference type="NCBI Taxonomy" id="3039180"/>
    <lineage>
        <taxon>Bacteria</taxon>
        <taxon>Bacillati</taxon>
        <taxon>Bacillota</taxon>
        <taxon>Clostridia</taxon>
        <taxon>Neomoorellales</taxon>
        <taxon>Desulfitibacteraceae</taxon>
        <taxon>Metallumcola</taxon>
    </lineage>
</organism>
<dbReference type="InterPro" id="IPR043519">
    <property type="entry name" value="NT_sf"/>
</dbReference>